<dbReference type="SUPFAM" id="SSF48371">
    <property type="entry name" value="ARM repeat"/>
    <property type="match status" value="2"/>
</dbReference>
<dbReference type="Gene3D" id="1.25.10.10">
    <property type="entry name" value="Leucine-rich Repeat Variant"/>
    <property type="match status" value="1"/>
</dbReference>
<dbReference type="EMBL" id="JBFOLK010000010">
    <property type="protein sequence ID" value="KAL2480651.1"/>
    <property type="molecule type" value="Genomic_DNA"/>
</dbReference>
<comment type="similarity">
    <text evidence="1">Belongs to the RRP12 family.</text>
</comment>
<organism evidence="5 6">
    <name type="scientific">Abeliophyllum distichum</name>
    <dbReference type="NCBI Taxonomy" id="126358"/>
    <lineage>
        <taxon>Eukaryota</taxon>
        <taxon>Viridiplantae</taxon>
        <taxon>Streptophyta</taxon>
        <taxon>Embryophyta</taxon>
        <taxon>Tracheophyta</taxon>
        <taxon>Spermatophyta</taxon>
        <taxon>Magnoliopsida</taxon>
        <taxon>eudicotyledons</taxon>
        <taxon>Gunneridae</taxon>
        <taxon>Pentapetalae</taxon>
        <taxon>asterids</taxon>
        <taxon>lamiids</taxon>
        <taxon>Lamiales</taxon>
        <taxon>Oleaceae</taxon>
        <taxon>Forsythieae</taxon>
        <taxon>Abeliophyllum</taxon>
    </lineage>
</organism>
<dbReference type="InterPro" id="IPR018247">
    <property type="entry name" value="EF_Hand_1_Ca_BS"/>
</dbReference>
<proteinExistence type="inferred from homology"/>
<reference evidence="6" key="1">
    <citation type="submission" date="2024-07" db="EMBL/GenBank/DDBJ databases">
        <title>Two chromosome-level genome assemblies of Korean endemic species Abeliophyllum distichum and Forsythia ovata (Oleaceae).</title>
        <authorList>
            <person name="Jang H."/>
        </authorList>
    </citation>
    <scope>NUCLEOTIDE SEQUENCE [LARGE SCALE GENOMIC DNA]</scope>
</reference>
<comment type="caution">
    <text evidence="5">The sequence shown here is derived from an EMBL/GenBank/DDBJ whole genome shotgun (WGS) entry which is preliminary data.</text>
</comment>
<feature type="compositionally biased region" description="Basic residues" evidence="2">
    <location>
        <begin position="1141"/>
        <end position="1155"/>
    </location>
</feature>
<dbReference type="Pfam" id="PF08161">
    <property type="entry name" value="RRP12_HEAT"/>
    <property type="match status" value="1"/>
</dbReference>
<accession>A0ABD1QWR6</accession>
<dbReference type="InterPro" id="IPR011989">
    <property type="entry name" value="ARM-like"/>
</dbReference>
<dbReference type="PROSITE" id="PS00018">
    <property type="entry name" value="EF_HAND_1"/>
    <property type="match status" value="1"/>
</dbReference>
<evidence type="ECO:0000259" key="4">
    <source>
        <dbReference type="Pfam" id="PF25772"/>
    </source>
</evidence>
<gene>
    <name evidence="5" type="ORF">Adt_33617</name>
</gene>
<evidence type="ECO:0000313" key="5">
    <source>
        <dbReference type="EMBL" id="KAL2480651.1"/>
    </source>
</evidence>
<protein>
    <submittedName>
        <fullName evidence="5">ARM repeat superfamily protein</fullName>
    </submittedName>
</protein>
<dbReference type="AlphaFoldDB" id="A0ABD1QWR6"/>
<evidence type="ECO:0000256" key="2">
    <source>
        <dbReference type="SAM" id="MobiDB-lite"/>
    </source>
</evidence>
<dbReference type="InterPro" id="IPR016024">
    <property type="entry name" value="ARM-type_fold"/>
</dbReference>
<keyword evidence="6" id="KW-1185">Reference proteome</keyword>
<dbReference type="Pfam" id="PF25772">
    <property type="entry name" value="HEAT_RRP12_N"/>
    <property type="match status" value="1"/>
</dbReference>
<sequence length="1155" mass="126545">MDEDHPDLAETTRSFTGNSDICQQLLDRYAHSTAPQHRHLCATAAAARSIIQSSDLPLAPVSYFAATIASLSNSKSLDSTALAALTSFLSIVLPLVQKGEIKQEKAAEAVGFLVEIVEESSGSSGTSSVRALVKCVGVLVAEFCNSNDWYSVKLGLEWLLKFSLDKRPKVRKCAQDCVSMVFKSFESSALIKKASTSVYSLLKDHMALAIKMTLSKGVDGSKDDTMSRPEYQEVIHLLNVIKHAVPYLSVKMRSKVLLQLTKIMSPQFSAVTRHVFDIISMIFETSGAEVIVPSAEDIINLLVSYISLGDKNPVDTSLFAATLAKTALCKLHDGDIKEWTVYLPMVTESISGLLSSEADTALKASNIFKELINCLFDGKNFSTIKNQGTEDEAIHSDEFEAIKATCAILYKALSASSLIPNEHFLAAIAFLFLKLGEISDIFMKDIVLKLADLMNIASGSALDIEHLQDCIGSAIVAMGPEKLLGLLPISLSAKDLSCSNTWLIPILKKNIVGSSLEFFMSHIIPLAESFQKASCKVQKTVIGQDLQAYARGCWELLPAFCCKPSDTCQNFGALAKLLIPFLKKDSSMLEDIAISLQELVNENKSALASDQGSGGLTKVQNTGLVENLAVDLKSRHIYSKKTANRNVKALASASKELLQALTNVLFETPPDKRRHIKGAIECLASITDSSVTTHIFIDSLEKFQLIDDIHEHGKLESEANGSANKEDTQDSDATSIRKVAKRCQILDLASCFADGSSEDLVKLIYSVIRRALQATGEVGHVEAYQTLSRILEKHSWFCSSHFAEVIDLLIGVKCHITSLKSRFACFRALLIHAIMSNVDEDNTKAFLILNEIILALKDSNEEGRKASYDVLNGINSELRNSSNATSDGPYHKVISMIMGYLSGSSPHIKSGVVAALSVFVYNDPNICLLMSDIVPSVLELLHSKAVEVTKAVLGFVKVLVSCLQTSDLQHFLSDIVNAILPWSSNSRYHFRSKVTVILEIMMRKSGSGAIKALVPEKYKHFVQGVLENRHGKTSSKVAGTTETKPELSDLSPKRHQKRKFEGSAISSKEEGSRGPKRTREKKQDAGKSLKRIGDSNHDHLKRGKLNQRQGGDTGAKKHMERTKMKQKNEGNVHRPQNTSKISKHKKAGKKQKKIN</sequence>
<feature type="domain" description="RRP12 HEAT" evidence="3">
    <location>
        <begin position="356"/>
        <end position="665"/>
    </location>
</feature>
<feature type="compositionally biased region" description="Basic and acidic residues" evidence="2">
    <location>
        <begin position="1114"/>
        <end position="1132"/>
    </location>
</feature>
<dbReference type="InterPro" id="IPR057860">
    <property type="entry name" value="HEAT_RRP12_N"/>
</dbReference>
<dbReference type="PANTHER" id="PTHR48412:SF1">
    <property type="entry name" value="ARM REPEAT SUPERFAMILY PROTEIN"/>
    <property type="match status" value="1"/>
</dbReference>
<dbReference type="InterPro" id="IPR012978">
    <property type="entry name" value="HEAT_RRP12"/>
</dbReference>
<name>A0ABD1QWR6_9LAMI</name>
<dbReference type="Proteomes" id="UP001604336">
    <property type="component" value="Unassembled WGS sequence"/>
</dbReference>
<feature type="domain" description="RRP12 N-terminal HEAT" evidence="4">
    <location>
        <begin position="10"/>
        <end position="290"/>
    </location>
</feature>
<evidence type="ECO:0000313" key="6">
    <source>
        <dbReference type="Proteomes" id="UP001604336"/>
    </source>
</evidence>
<evidence type="ECO:0000259" key="3">
    <source>
        <dbReference type="Pfam" id="PF08161"/>
    </source>
</evidence>
<feature type="compositionally biased region" description="Basic and acidic residues" evidence="2">
    <location>
        <begin position="1081"/>
        <end position="1098"/>
    </location>
</feature>
<evidence type="ECO:0000256" key="1">
    <source>
        <dbReference type="ARBA" id="ARBA00007690"/>
    </source>
</evidence>
<feature type="region of interest" description="Disordered" evidence="2">
    <location>
        <begin position="1029"/>
        <end position="1155"/>
    </location>
</feature>
<dbReference type="PANTHER" id="PTHR48412">
    <property type="entry name" value="ARM REPEAT SUPERFAMILY PROTEIN"/>
    <property type="match status" value="1"/>
</dbReference>